<keyword evidence="7 12" id="KW-0658">Purine biosynthesis</keyword>
<evidence type="ECO:0000256" key="3">
    <source>
        <dbReference type="ARBA" id="ARBA00005174"/>
    </source>
</evidence>
<evidence type="ECO:0000256" key="5">
    <source>
        <dbReference type="ARBA" id="ARBA00022598"/>
    </source>
</evidence>
<dbReference type="InterPro" id="IPR020560">
    <property type="entry name" value="PRibGlycinamide_synth_C-dom"/>
</dbReference>
<dbReference type="PANTHER" id="PTHR43472">
    <property type="entry name" value="PHOSPHORIBOSYLAMINE--GLYCINE LIGASE"/>
    <property type="match status" value="1"/>
</dbReference>
<dbReference type="RefSeq" id="WP_035392550.1">
    <property type="nucleotide sequence ID" value="NZ_JXUW01000006.1"/>
</dbReference>
<dbReference type="Proteomes" id="UP000032336">
    <property type="component" value="Unassembled WGS sequence"/>
</dbReference>
<dbReference type="InterPro" id="IPR013815">
    <property type="entry name" value="ATP_grasp_subdomain_1"/>
</dbReference>
<evidence type="ECO:0000256" key="1">
    <source>
        <dbReference type="ARBA" id="ARBA00001936"/>
    </source>
</evidence>
<dbReference type="SUPFAM" id="SSF51246">
    <property type="entry name" value="Rudiment single hybrid motif"/>
    <property type="match status" value="1"/>
</dbReference>
<feature type="domain" description="ATP-grasp" evidence="14">
    <location>
        <begin position="94"/>
        <end position="300"/>
    </location>
</feature>
<dbReference type="GO" id="GO:0004637">
    <property type="term" value="F:phosphoribosylamine-glycine ligase activity"/>
    <property type="evidence" value="ECO:0007669"/>
    <property type="project" value="UniProtKB-UniRule"/>
</dbReference>
<evidence type="ECO:0000256" key="6">
    <source>
        <dbReference type="ARBA" id="ARBA00022741"/>
    </source>
</evidence>
<reference evidence="15 16" key="1">
    <citation type="submission" date="2015-01" db="EMBL/GenBank/DDBJ databases">
        <title>Draft genome of the acidophilic iron oxidizer Ferrimicrobium acidiphilum strain T23.</title>
        <authorList>
            <person name="Poehlein A."/>
            <person name="Eisen S."/>
            <person name="Schloemann M."/>
            <person name="Johnson B.D."/>
            <person name="Daniel R."/>
            <person name="Muehling M."/>
        </authorList>
    </citation>
    <scope>NUCLEOTIDE SEQUENCE [LARGE SCALE GENOMIC DNA]</scope>
    <source>
        <strain evidence="15 16">T23</strain>
    </source>
</reference>
<comment type="cofactor">
    <cofactor evidence="1">
        <name>Mn(2+)</name>
        <dbReference type="ChEBI" id="CHEBI:29035"/>
    </cofactor>
</comment>
<evidence type="ECO:0000256" key="12">
    <source>
        <dbReference type="HAMAP-Rule" id="MF_00138"/>
    </source>
</evidence>
<proteinExistence type="inferred from homology"/>
<evidence type="ECO:0000256" key="8">
    <source>
        <dbReference type="ARBA" id="ARBA00022840"/>
    </source>
</evidence>
<dbReference type="Pfam" id="PF01071">
    <property type="entry name" value="GARS_A"/>
    <property type="match status" value="1"/>
</dbReference>
<organism evidence="15 16">
    <name type="scientific">Ferrimicrobium acidiphilum DSM 19497</name>
    <dbReference type="NCBI Taxonomy" id="1121877"/>
    <lineage>
        <taxon>Bacteria</taxon>
        <taxon>Bacillati</taxon>
        <taxon>Actinomycetota</taxon>
        <taxon>Acidimicrobiia</taxon>
        <taxon>Acidimicrobiales</taxon>
        <taxon>Acidimicrobiaceae</taxon>
        <taxon>Ferrimicrobium</taxon>
    </lineage>
</organism>
<comment type="pathway">
    <text evidence="3 12">Purine metabolism; IMP biosynthesis via de novo pathway; N(1)-(5-phospho-D-ribosyl)glycinamide from 5-phospho-alpha-D-ribose 1-diphosphate: step 2/2.</text>
</comment>
<dbReference type="SMART" id="SM01210">
    <property type="entry name" value="GARS_C"/>
    <property type="match status" value="1"/>
</dbReference>
<dbReference type="GO" id="GO:0005524">
    <property type="term" value="F:ATP binding"/>
    <property type="evidence" value="ECO:0007669"/>
    <property type="project" value="UniProtKB-UniRule"/>
</dbReference>
<dbReference type="GO" id="GO:0046872">
    <property type="term" value="F:metal ion binding"/>
    <property type="evidence" value="ECO:0007669"/>
    <property type="project" value="InterPro"/>
</dbReference>
<keyword evidence="5 12" id="KW-0436">Ligase</keyword>
<dbReference type="PROSITE" id="PS50975">
    <property type="entry name" value="ATP_GRASP"/>
    <property type="match status" value="1"/>
</dbReference>
<sequence length="415" mass="43321">MRIVIVGQGGREHAFAQNLSREHEVIVTPGNPGMEADVTVSDRDPATLAPDLVVIGPEAPLVDGLADRLNHKGITALGPGAAGAQLEGSKAFLKQLCAEAGVPTASFGVATSIEAGLELFDRFGPPYVIKTDGLAAGKGVLVTQDRAEAEEDLAAKLSGLSFGAAGTRVVIEEGMLGPELSVFALCNGEDFLLLPPARDYKRLLDGDRGPNTGGMGSISPVPDVTAGVIDLVASSMIAPTLARLGELGIEYRGILYAGVMLTPSGPKLVEYNVRFGDPEAEVVLPRITSGLGEALLAAARGETIPSVQVSNQSAITVILAAPGYPDSPERGLEITGVEEARASEEVSVFTAGVARRSEESAASKRLPYQDLATDGGRVLAVTGMGDTPIDARRRAYRGVELIHFDGLQYRRDIGF</sequence>
<dbReference type="Gene3D" id="3.30.470.20">
    <property type="entry name" value="ATP-grasp fold, B domain"/>
    <property type="match status" value="1"/>
</dbReference>
<dbReference type="UniPathway" id="UPA00074">
    <property type="reaction ID" value="UER00125"/>
</dbReference>
<dbReference type="GeneID" id="78372225"/>
<evidence type="ECO:0000256" key="7">
    <source>
        <dbReference type="ARBA" id="ARBA00022755"/>
    </source>
</evidence>
<keyword evidence="8 13" id="KW-0067">ATP-binding</keyword>
<dbReference type="Gene3D" id="3.30.1490.20">
    <property type="entry name" value="ATP-grasp fold, A domain"/>
    <property type="match status" value="1"/>
</dbReference>
<comment type="similarity">
    <text evidence="9 12">Belongs to the GARS family.</text>
</comment>
<dbReference type="Pfam" id="PF02844">
    <property type="entry name" value="GARS_N"/>
    <property type="match status" value="1"/>
</dbReference>
<dbReference type="EMBL" id="JXUW01000006">
    <property type="protein sequence ID" value="KJE77248.1"/>
    <property type="molecule type" value="Genomic_DNA"/>
</dbReference>
<keyword evidence="6 13" id="KW-0547">Nucleotide-binding</keyword>
<dbReference type="GO" id="GO:0006189">
    <property type="term" value="P:'de novo' IMP biosynthetic process"/>
    <property type="evidence" value="ECO:0007669"/>
    <property type="project" value="UniProtKB-UniRule"/>
</dbReference>
<dbReference type="SMART" id="SM01209">
    <property type="entry name" value="GARS_A"/>
    <property type="match status" value="1"/>
</dbReference>
<gene>
    <name evidence="12 15" type="primary">purD</name>
    <name evidence="15" type="ORF">FEAC_09600</name>
</gene>
<keyword evidence="16" id="KW-1185">Reference proteome</keyword>
<name>A0A0D8FVE0_9ACTN</name>
<evidence type="ECO:0000256" key="2">
    <source>
        <dbReference type="ARBA" id="ARBA00001946"/>
    </source>
</evidence>
<comment type="cofactor">
    <cofactor evidence="2">
        <name>Mg(2+)</name>
        <dbReference type="ChEBI" id="CHEBI:18420"/>
    </cofactor>
</comment>
<dbReference type="Gene3D" id="3.40.50.20">
    <property type="match status" value="1"/>
</dbReference>
<accession>A0A0D8FVE0</accession>
<dbReference type="InterPro" id="IPR020559">
    <property type="entry name" value="PRibGlycinamide_synth_CS"/>
</dbReference>
<evidence type="ECO:0000256" key="4">
    <source>
        <dbReference type="ARBA" id="ARBA00013255"/>
    </source>
</evidence>
<dbReference type="GO" id="GO:0009113">
    <property type="term" value="P:purine nucleobase biosynthetic process"/>
    <property type="evidence" value="ECO:0007669"/>
    <property type="project" value="InterPro"/>
</dbReference>
<dbReference type="InterPro" id="IPR020561">
    <property type="entry name" value="PRibGlycinamid_synth_ATP-grasp"/>
</dbReference>
<dbReference type="SUPFAM" id="SSF52440">
    <property type="entry name" value="PreATP-grasp domain"/>
    <property type="match status" value="1"/>
</dbReference>
<evidence type="ECO:0000313" key="16">
    <source>
        <dbReference type="Proteomes" id="UP000032336"/>
    </source>
</evidence>
<dbReference type="InterPro" id="IPR011761">
    <property type="entry name" value="ATP-grasp"/>
</dbReference>
<evidence type="ECO:0000256" key="13">
    <source>
        <dbReference type="PROSITE-ProRule" id="PRU00409"/>
    </source>
</evidence>
<comment type="catalytic activity">
    <reaction evidence="12">
        <text>5-phospho-beta-D-ribosylamine + glycine + ATP = N(1)-(5-phospho-beta-D-ribosyl)glycinamide + ADP + phosphate + H(+)</text>
        <dbReference type="Rhea" id="RHEA:17453"/>
        <dbReference type="ChEBI" id="CHEBI:15378"/>
        <dbReference type="ChEBI" id="CHEBI:30616"/>
        <dbReference type="ChEBI" id="CHEBI:43474"/>
        <dbReference type="ChEBI" id="CHEBI:57305"/>
        <dbReference type="ChEBI" id="CHEBI:58681"/>
        <dbReference type="ChEBI" id="CHEBI:143788"/>
        <dbReference type="ChEBI" id="CHEBI:456216"/>
        <dbReference type="EC" id="6.3.4.13"/>
    </reaction>
</comment>
<evidence type="ECO:0000256" key="9">
    <source>
        <dbReference type="ARBA" id="ARBA00038345"/>
    </source>
</evidence>
<dbReference type="STRING" id="1121877.FEAC_09600"/>
<dbReference type="InterPro" id="IPR011054">
    <property type="entry name" value="Rudment_hybrid_motif"/>
</dbReference>
<dbReference type="SUPFAM" id="SSF56059">
    <property type="entry name" value="Glutathione synthetase ATP-binding domain-like"/>
    <property type="match status" value="1"/>
</dbReference>
<evidence type="ECO:0000313" key="15">
    <source>
        <dbReference type="EMBL" id="KJE77248.1"/>
    </source>
</evidence>
<evidence type="ECO:0000256" key="10">
    <source>
        <dbReference type="ARBA" id="ARBA00042242"/>
    </source>
</evidence>
<dbReference type="NCBIfam" id="TIGR00877">
    <property type="entry name" value="purD"/>
    <property type="match status" value="1"/>
</dbReference>
<dbReference type="OrthoDB" id="9807240at2"/>
<evidence type="ECO:0000256" key="11">
    <source>
        <dbReference type="ARBA" id="ARBA00042864"/>
    </source>
</evidence>
<comment type="caution">
    <text evidence="15">The sequence shown here is derived from an EMBL/GenBank/DDBJ whole genome shotgun (WGS) entry which is preliminary data.</text>
</comment>
<dbReference type="PATRIC" id="fig|1121877.4.peg.1041"/>
<dbReference type="PROSITE" id="PS00184">
    <property type="entry name" value="GARS"/>
    <property type="match status" value="1"/>
</dbReference>
<dbReference type="HAMAP" id="MF_00138">
    <property type="entry name" value="GARS"/>
    <property type="match status" value="1"/>
</dbReference>
<dbReference type="eggNOG" id="COG0151">
    <property type="taxonomic scope" value="Bacteria"/>
</dbReference>
<dbReference type="InterPro" id="IPR000115">
    <property type="entry name" value="PRibGlycinamide_synth"/>
</dbReference>
<dbReference type="InterPro" id="IPR037123">
    <property type="entry name" value="PRibGlycinamide_synth_C_sf"/>
</dbReference>
<dbReference type="Pfam" id="PF02843">
    <property type="entry name" value="GARS_C"/>
    <property type="match status" value="1"/>
</dbReference>
<evidence type="ECO:0000259" key="14">
    <source>
        <dbReference type="PROSITE" id="PS50975"/>
    </source>
</evidence>
<dbReference type="PANTHER" id="PTHR43472:SF1">
    <property type="entry name" value="PHOSPHORIBOSYLAMINE--GLYCINE LIGASE, CHLOROPLASTIC"/>
    <property type="match status" value="1"/>
</dbReference>
<dbReference type="EC" id="6.3.4.13" evidence="4 12"/>
<protein>
    <recommendedName>
        <fullName evidence="4 12">Phosphoribosylamine--glycine ligase</fullName>
        <ecNumber evidence="4 12">6.3.4.13</ecNumber>
    </recommendedName>
    <alternativeName>
        <fullName evidence="12">GARS</fullName>
    </alternativeName>
    <alternativeName>
        <fullName evidence="10 12">Glycinamide ribonucleotide synthetase</fullName>
    </alternativeName>
    <alternativeName>
        <fullName evidence="11 12">Phosphoribosylglycinamide synthetase</fullName>
    </alternativeName>
</protein>
<dbReference type="AlphaFoldDB" id="A0A0D8FVE0"/>
<dbReference type="InterPro" id="IPR016185">
    <property type="entry name" value="PreATP-grasp_dom_sf"/>
</dbReference>
<dbReference type="Gene3D" id="3.90.600.10">
    <property type="entry name" value="Phosphoribosylglycinamide synthetase, C-terminal domain"/>
    <property type="match status" value="1"/>
</dbReference>
<dbReference type="InterPro" id="IPR020562">
    <property type="entry name" value="PRibGlycinamide_synth_N"/>
</dbReference>